<dbReference type="EMBL" id="CP126980">
    <property type="protein sequence ID" value="WIM96835.1"/>
    <property type="molecule type" value="Genomic_DNA"/>
</dbReference>
<evidence type="ECO:0000313" key="3">
    <source>
        <dbReference type="Proteomes" id="UP001240150"/>
    </source>
</evidence>
<dbReference type="InterPro" id="IPR007278">
    <property type="entry name" value="DUF397"/>
</dbReference>
<evidence type="ECO:0000259" key="1">
    <source>
        <dbReference type="Pfam" id="PF04149"/>
    </source>
</evidence>
<organism evidence="2 3">
    <name type="scientific">Actinoplanes oblitus</name>
    <dbReference type="NCBI Taxonomy" id="3040509"/>
    <lineage>
        <taxon>Bacteria</taxon>
        <taxon>Bacillati</taxon>
        <taxon>Actinomycetota</taxon>
        <taxon>Actinomycetes</taxon>
        <taxon>Micromonosporales</taxon>
        <taxon>Micromonosporaceae</taxon>
        <taxon>Actinoplanes</taxon>
    </lineage>
</organism>
<dbReference type="Proteomes" id="UP001240150">
    <property type="component" value="Chromosome"/>
</dbReference>
<dbReference type="RefSeq" id="WP_284918138.1">
    <property type="nucleotide sequence ID" value="NZ_CP126980.1"/>
</dbReference>
<proteinExistence type="predicted"/>
<sequence>MIKTTTETPWRRSRRCASGACVEVARVGELFLIRDSKDLDAAPLAFSREVWEAFLAGVKAEEFGRA</sequence>
<feature type="domain" description="DUF397" evidence="1">
    <location>
        <begin position="9"/>
        <end position="59"/>
    </location>
</feature>
<protein>
    <submittedName>
        <fullName evidence="2">DUF397 domain-containing protein</fullName>
    </submittedName>
</protein>
<gene>
    <name evidence="2" type="ORF">ACTOB_000306</name>
</gene>
<dbReference type="Pfam" id="PF04149">
    <property type="entry name" value="DUF397"/>
    <property type="match status" value="1"/>
</dbReference>
<accession>A0ABY8WG89</accession>
<name>A0ABY8WG89_9ACTN</name>
<keyword evidence="3" id="KW-1185">Reference proteome</keyword>
<evidence type="ECO:0000313" key="2">
    <source>
        <dbReference type="EMBL" id="WIM96835.1"/>
    </source>
</evidence>
<reference evidence="2 3" key="1">
    <citation type="submission" date="2023-06" db="EMBL/GenBank/DDBJ databases">
        <authorList>
            <person name="Yushchuk O."/>
            <person name="Binda E."/>
            <person name="Ruckert-Reed C."/>
            <person name="Fedorenko V."/>
            <person name="Kalinowski J."/>
            <person name="Marinelli F."/>
        </authorList>
    </citation>
    <scope>NUCLEOTIDE SEQUENCE [LARGE SCALE GENOMIC DNA]</scope>
    <source>
        <strain evidence="2 3">NRRL 3884</strain>
    </source>
</reference>